<dbReference type="Proteomes" id="UP000233551">
    <property type="component" value="Unassembled WGS sequence"/>
</dbReference>
<dbReference type="EMBL" id="PGOL01002369">
    <property type="protein sequence ID" value="PKI48579.1"/>
    <property type="molecule type" value="Genomic_DNA"/>
</dbReference>
<evidence type="ECO:0000313" key="2">
    <source>
        <dbReference type="EMBL" id="PKI48579.1"/>
    </source>
</evidence>
<proteinExistence type="predicted"/>
<reference evidence="2 3" key="1">
    <citation type="submission" date="2017-11" db="EMBL/GenBank/DDBJ databases">
        <title>De-novo sequencing of pomegranate (Punica granatum L.) genome.</title>
        <authorList>
            <person name="Akparov Z."/>
            <person name="Amiraslanov A."/>
            <person name="Hajiyeva S."/>
            <person name="Abbasov M."/>
            <person name="Kaur K."/>
            <person name="Hamwieh A."/>
            <person name="Solovyev V."/>
            <person name="Salamov A."/>
            <person name="Braich B."/>
            <person name="Kosarev P."/>
            <person name="Mahmoud A."/>
            <person name="Hajiyev E."/>
            <person name="Babayeva S."/>
            <person name="Izzatullayeva V."/>
            <person name="Mammadov A."/>
            <person name="Mammadov A."/>
            <person name="Sharifova S."/>
            <person name="Ojaghi J."/>
            <person name="Eynullazada K."/>
            <person name="Bayramov B."/>
            <person name="Abdulazimova A."/>
            <person name="Shahmuradov I."/>
        </authorList>
    </citation>
    <scope>NUCLEOTIDE SEQUENCE [LARGE SCALE GENOMIC DNA]</scope>
    <source>
        <strain evidence="3">cv. AG2017</strain>
        <tissue evidence="2">Leaf</tissue>
    </source>
</reference>
<accession>A0A2I0IX15</accession>
<evidence type="ECO:0000256" key="1">
    <source>
        <dbReference type="SAM" id="MobiDB-lite"/>
    </source>
</evidence>
<dbReference type="AlphaFoldDB" id="A0A2I0IX15"/>
<evidence type="ECO:0000313" key="3">
    <source>
        <dbReference type="Proteomes" id="UP000233551"/>
    </source>
</evidence>
<name>A0A2I0IX15_PUNGR</name>
<feature type="compositionally biased region" description="Basic and acidic residues" evidence="1">
    <location>
        <begin position="1"/>
        <end position="10"/>
    </location>
</feature>
<gene>
    <name evidence="2" type="ORF">CRG98_030998</name>
</gene>
<sequence>MSSRPREGSRSRVPRRQASRTDSTLERFVHAENPFVNAYECKREFKEECVQWRVGWVHSPVGGVIMQMTPMAGGQGHAPFVGAVACDLSWREGRPSVFGVQGGRGKLARRRRTGYAGGRARLHEETCARSRDDAWLRRVSEKLALPRKVDRPSGNGSPCRGGTVKVAVGLSAKDVLTHLYGEIVHEWASSSPLPRLLQGGVRSSELPIVSLQLGAGLGELPLRLWLAGEFLILWRVGEVLADSMDCSQSRVEGLHGGIAQCMVWCYRDRPIYGWGLPTQGCEFLEIERRSLGPVRWHSRLDPFLYSKPLTNLASYFGARGISDVKAINEHASKQTGSSPNPLSMSLVESPSYANPNFNLVGARNACAYATQLGKVHLPGDARRTHVRGSCHLLFTTRRSSAVESPGSRATRYT</sequence>
<feature type="region of interest" description="Disordered" evidence="1">
    <location>
        <begin position="1"/>
        <end position="23"/>
    </location>
</feature>
<keyword evidence="3" id="KW-1185">Reference proteome</keyword>
<protein>
    <submittedName>
        <fullName evidence="2">Uncharacterized protein</fullName>
    </submittedName>
</protein>
<organism evidence="2 3">
    <name type="scientific">Punica granatum</name>
    <name type="common">Pomegranate</name>
    <dbReference type="NCBI Taxonomy" id="22663"/>
    <lineage>
        <taxon>Eukaryota</taxon>
        <taxon>Viridiplantae</taxon>
        <taxon>Streptophyta</taxon>
        <taxon>Embryophyta</taxon>
        <taxon>Tracheophyta</taxon>
        <taxon>Spermatophyta</taxon>
        <taxon>Magnoliopsida</taxon>
        <taxon>eudicotyledons</taxon>
        <taxon>Gunneridae</taxon>
        <taxon>Pentapetalae</taxon>
        <taxon>rosids</taxon>
        <taxon>malvids</taxon>
        <taxon>Myrtales</taxon>
        <taxon>Lythraceae</taxon>
        <taxon>Punica</taxon>
    </lineage>
</organism>
<comment type="caution">
    <text evidence="2">The sequence shown here is derived from an EMBL/GenBank/DDBJ whole genome shotgun (WGS) entry which is preliminary data.</text>
</comment>